<organism evidence="1 2">
    <name type="scientific">Araneus ventricosus</name>
    <name type="common">Orbweaver spider</name>
    <name type="synonym">Epeira ventricosa</name>
    <dbReference type="NCBI Taxonomy" id="182803"/>
    <lineage>
        <taxon>Eukaryota</taxon>
        <taxon>Metazoa</taxon>
        <taxon>Ecdysozoa</taxon>
        <taxon>Arthropoda</taxon>
        <taxon>Chelicerata</taxon>
        <taxon>Arachnida</taxon>
        <taxon>Araneae</taxon>
        <taxon>Araneomorphae</taxon>
        <taxon>Entelegynae</taxon>
        <taxon>Araneoidea</taxon>
        <taxon>Araneidae</taxon>
        <taxon>Araneus</taxon>
    </lineage>
</organism>
<dbReference type="Proteomes" id="UP000499080">
    <property type="component" value="Unassembled WGS sequence"/>
</dbReference>
<protein>
    <submittedName>
        <fullName evidence="1">Uncharacterized protein</fullName>
    </submittedName>
</protein>
<sequence>MTIFRLVAVSYGSGLSSALWSVAIADSTKRIVIEDQLQPFITSILANSDGLFHKSKLSSIMPDVSVWFQECDSCVPPTVLTTRLPGS</sequence>
<evidence type="ECO:0000313" key="1">
    <source>
        <dbReference type="EMBL" id="GBM07519.1"/>
    </source>
</evidence>
<dbReference type="AlphaFoldDB" id="A0A4Y2CTS4"/>
<proteinExistence type="predicted"/>
<name>A0A4Y2CTS4_ARAVE</name>
<dbReference type="EMBL" id="BGPR01000243">
    <property type="protein sequence ID" value="GBM07519.1"/>
    <property type="molecule type" value="Genomic_DNA"/>
</dbReference>
<reference evidence="1 2" key="1">
    <citation type="journal article" date="2019" name="Sci. Rep.">
        <title>Orb-weaving spider Araneus ventricosus genome elucidates the spidroin gene catalogue.</title>
        <authorList>
            <person name="Kono N."/>
            <person name="Nakamura H."/>
            <person name="Ohtoshi R."/>
            <person name="Moran D.A.P."/>
            <person name="Shinohara A."/>
            <person name="Yoshida Y."/>
            <person name="Fujiwara M."/>
            <person name="Mori M."/>
            <person name="Tomita M."/>
            <person name="Arakawa K."/>
        </authorList>
    </citation>
    <scope>NUCLEOTIDE SEQUENCE [LARGE SCALE GENOMIC DNA]</scope>
</reference>
<gene>
    <name evidence="1" type="ORF">AVEN_100718_1</name>
</gene>
<keyword evidence="2" id="KW-1185">Reference proteome</keyword>
<evidence type="ECO:0000313" key="2">
    <source>
        <dbReference type="Proteomes" id="UP000499080"/>
    </source>
</evidence>
<accession>A0A4Y2CTS4</accession>
<comment type="caution">
    <text evidence="1">The sequence shown here is derived from an EMBL/GenBank/DDBJ whole genome shotgun (WGS) entry which is preliminary data.</text>
</comment>